<dbReference type="Proteomes" id="UP000564573">
    <property type="component" value="Unassembled WGS sequence"/>
</dbReference>
<evidence type="ECO:0000313" key="5">
    <source>
        <dbReference type="Proteomes" id="UP000564573"/>
    </source>
</evidence>
<evidence type="ECO:0000256" key="1">
    <source>
        <dbReference type="ARBA" id="ARBA00022679"/>
    </source>
</evidence>
<dbReference type="InterPro" id="IPR050832">
    <property type="entry name" value="Bact_Acetyltransf"/>
</dbReference>
<proteinExistence type="predicted"/>
<evidence type="ECO:0000259" key="3">
    <source>
        <dbReference type="PROSITE" id="PS51186"/>
    </source>
</evidence>
<keyword evidence="2" id="KW-0012">Acyltransferase</keyword>
<dbReference type="Pfam" id="PF13508">
    <property type="entry name" value="Acetyltransf_7"/>
    <property type="match status" value="1"/>
</dbReference>
<dbReference type="CDD" id="cd04301">
    <property type="entry name" value="NAT_SF"/>
    <property type="match status" value="1"/>
</dbReference>
<dbReference type="PANTHER" id="PTHR43877">
    <property type="entry name" value="AMINOALKYLPHOSPHONATE N-ACETYLTRANSFERASE-RELATED-RELATED"/>
    <property type="match status" value="1"/>
</dbReference>
<dbReference type="GO" id="GO:0016747">
    <property type="term" value="F:acyltransferase activity, transferring groups other than amino-acyl groups"/>
    <property type="evidence" value="ECO:0007669"/>
    <property type="project" value="InterPro"/>
</dbReference>
<reference evidence="4 5" key="1">
    <citation type="submission" date="2020-08" db="EMBL/GenBank/DDBJ databases">
        <title>Sequencing the genomes of 1000 actinobacteria strains.</title>
        <authorList>
            <person name="Klenk H.-P."/>
        </authorList>
    </citation>
    <scope>NUCLEOTIDE SEQUENCE [LARGE SCALE GENOMIC DNA]</scope>
    <source>
        <strain evidence="4 5">DSM 45267</strain>
    </source>
</reference>
<keyword evidence="5" id="KW-1185">Reference proteome</keyword>
<dbReference type="Gene3D" id="3.40.630.30">
    <property type="match status" value="1"/>
</dbReference>
<dbReference type="PROSITE" id="PS51186">
    <property type="entry name" value="GNAT"/>
    <property type="match status" value="1"/>
</dbReference>
<dbReference type="RefSeq" id="WP_183778626.1">
    <property type="nucleotide sequence ID" value="NZ_JACIBS010000001.1"/>
</dbReference>
<evidence type="ECO:0000313" key="4">
    <source>
        <dbReference type="EMBL" id="MBB3661512.1"/>
    </source>
</evidence>
<dbReference type="PANTHER" id="PTHR43877:SF2">
    <property type="entry name" value="AMINOALKYLPHOSPHONATE N-ACETYLTRANSFERASE-RELATED"/>
    <property type="match status" value="1"/>
</dbReference>
<keyword evidence="4" id="KW-0689">Ribosomal protein</keyword>
<evidence type="ECO:0000256" key="2">
    <source>
        <dbReference type="ARBA" id="ARBA00023315"/>
    </source>
</evidence>
<dbReference type="AlphaFoldDB" id="A0A839XC14"/>
<keyword evidence="4" id="KW-0687">Ribonucleoprotein</keyword>
<comment type="caution">
    <text evidence="4">The sequence shown here is derived from an EMBL/GenBank/DDBJ whole genome shotgun (WGS) entry which is preliminary data.</text>
</comment>
<organism evidence="4 5">
    <name type="scientific">Prauserella sediminis</name>
    <dbReference type="NCBI Taxonomy" id="577680"/>
    <lineage>
        <taxon>Bacteria</taxon>
        <taxon>Bacillati</taxon>
        <taxon>Actinomycetota</taxon>
        <taxon>Actinomycetes</taxon>
        <taxon>Pseudonocardiales</taxon>
        <taxon>Pseudonocardiaceae</taxon>
        <taxon>Prauserella</taxon>
        <taxon>Prauserella salsuginis group</taxon>
    </lineage>
</organism>
<dbReference type="InterPro" id="IPR016181">
    <property type="entry name" value="Acyl_CoA_acyltransferase"/>
</dbReference>
<dbReference type="InterPro" id="IPR000182">
    <property type="entry name" value="GNAT_dom"/>
</dbReference>
<protein>
    <submittedName>
        <fullName evidence="4">Ribosomal protein S18 acetylase RimI-like enzyme</fullName>
    </submittedName>
</protein>
<sequence>MSEIRVRIAEPEEYAAIGELTVEAYTAGGHLADDVGYDAALRDVAGRAATADVLVATGGDGAVLGSVTVVEAGTPKAEVARAGELEFRMLAVSPDAQGRGVGEALTRAVVDIARVRRISRVVLSSRDRMTTAHRLYERLGFTRTPERDWAPHPEVPLLAFGMDV</sequence>
<feature type="domain" description="N-acetyltransferase" evidence="3">
    <location>
        <begin position="4"/>
        <end position="164"/>
    </location>
</feature>
<dbReference type="EMBL" id="JACIBS010000001">
    <property type="protein sequence ID" value="MBB3661512.1"/>
    <property type="molecule type" value="Genomic_DNA"/>
</dbReference>
<keyword evidence="1" id="KW-0808">Transferase</keyword>
<dbReference type="SUPFAM" id="SSF55729">
    <property type="entry name" value="Acyl-CoA N-acyltransferases (Nat)"/>
    <property type="match status" value="1"/>
</dbReference>
<gene>
    <name evidence="4" type="ORF">FB384_000416</name>
</gene>
<dbReference type="GO" id="GO:0005840">
    <property type="term" value="C:ribosome"/>
    <property type="evidence" value="ECO:0007669"/>
    <property type="project" value="UniProtKB-KW"/>
</dbReference>
<name>A0A839XC14_9PSEU</name>
<accession>A0A839XC14</accession>